<dbReference type="EMBL" id="JAKLWS010000002">
    <property type="protein sequence ID" value="MCG2587554.1"/>
    <property type="molecule type" value="Genomic_DNA"/>
</dbReference>
<evidence type="ECO:0000313" key="1">
    <source>
        <dbReference type="EMBL" id="MCG2587554.1"/>
    </source>
</evidence>
<name>A0ABS9K9M7_9BACT</name>
<sequence length="265" mass="30422">MSQTELISNLQKQYQSVSEVIENFKWLENYFLNHNDLRGVFVTAYLHITQSIGAAIEEKTFQNNSWSQQYLICFANLYREAILNYEQGNLSEVPKSWEIAFNLAKNGDGYIIQHLLLGVNAHINHDLALALHQVSIDPNREEKYQDHTDINLILEKATDGLKRSVAEKYAPILKRLDRGLGTIDDEITAFSIPKAREHSWSMSIALTSAQTNLERAILQRSLDDQAAVLARLILASPIQHPKVKETVSFLKWIDQKVNWFVNLFR</sequence>
<reference evidence="1" key="1">
    <citation type="submission" date="2022-01" db="EMBL/GenBank/DDBJ databases">
        <authorList>
            <person name="Wang Y."/>
        </authorList>
    </citation>
    <scope>NUCLEOTIDE SEQUENCE</scope>
    <source>
        <strain evidence="1">WB101</strain>
    </source>
</reference>
<protein>
    <submittedName>
        <fullName evidence="1">DUF5995 family protein</fullName>
    </submittedName>
</protein>
<organism evidence="1 2">
    <name type="scientific">Rhodohalobacter sulfatireducens</name>
    <dbReference type="NCBI Taxonomy" id="2911366"/>
    <lineage>
        <taxon>Bacteria</taxon>
        <taxon>Pseudomonadati</taxon>
        <taxon>Balneolota</taxon>
        <taxon>Balneolia</taxon>
        <taxon>Balneolales</taxon>
        <taxon>Balneolaceae</taxon>
        <taxon>Rhodohalobacter</taxon>
    </lineage>
</organism>
<evidence type="ECO:0000313" key="2">
    <source>
        <dbReference type="Proteomes" id="UP001165366"/>
    </source>
</evidence>
<gene>
    <name evidence="1" type="ORF">L6773_03170</name>
</gene>
<dbReference type="InterPro" id="IPR046037">
    <property type="entry name" value="DUF5995"/>
</dbReference>
<dbReference type="RefSeq" id="WP_237852398.1">
    <property type="nucleotide sequence ID" value="NZ_JAKLWS010000002.1"/>
</dbReference>
<accession>A0ABS9K9M7</accession>
<proteinExistence type="predicted"/>
<dbReference type="Pfam" id="PF19458">
    <property type="entry name" value="DUF5995"/>
    <property type="match status" value="1"/>
</dbReference>
<reference evidence="1" key="2">
    <citation type="submission" date="2024-05" db="EMBL/GenBank/DDBJ databases">
        <title>Rhodohalobacter halophilus gen. nov., sp. nov., a moderately halophilic member of the family Balneolaceae.</title>
        <authorList>
            <person name="Xia J."/>
        </authorList>
    </citation>
    <scope>NUCLEOTIDE SEQUENCE</scope>
    <source>
        <strain evidence="1">WB101</strain>
    </source>
</reference>
<comment type="caution">
    <text evidence="1">The sequence shown here is derived from an EMBL/GenBank/DDBJ whole genome shotgun (WGS) entry which is preliminary data.</text>
</comment>
<dbReference type="Proteomes" id="UP001165366">
    <property type="component" value="Unassembled WGS sequence"/>
</dbReference>
<keyword evidence="2" id="KW-1185">Reference proteome</keyword>